<dbReference type="GO" id="GO:0003723">
    <property type="term" value="F:RNA binding"/>
    <property type="evidence" value="ECO:0007669"/>
    <property type="project" value="InterPro"/>
</dbReference>
<name>A0A348B0I4_9CREN</name>
<organism evidence="14 16">
    <name type="scientific">Sulfodiicoccus acidiphilus</name>
    <dbReference type="NCBI Taxonomy" id="1670455"/>
    <lineage>
        <taxon>Archaea</taxon>
        <taxon>Thermoproteota</taxon>
        <taxon>Thermoprotei</taxon>
        <taxon>Sulfolobales</taxon>
        <taxon>Sulfolobaceae</taxon>
        <taxon>Sulfodiicoccus</taxon>
    </lineage>
</organism>
<dbReference type="GO" id="GO:0006432">
    <property type="term" value="P:phenylalanyl-tRNA aminoacylation"/>
    <property type="evidence" value="ECO:0007669"/>
    <property type="project" value="InterPro"/>
</dbReference>
<evidence type="ECO:0000259" key="13">
    <source>
        <dbReference type="PROSITE" id="PS51483"/>
    </source>
</evidence>
<comment type="cofactor">
    <cofactor evidence="1">
        <name>Mg(2+)</name>
        <dbReference type="ChEBI" id="CHEBI:18420"/>
    </cofactor>
</comment>
<gene>
    <name evidence="15" type="ORF">GCM10007116_00710</name>
    <name evidence="14" type="ORF">HS1genome_0075</name>
</gene>
<dbReference type="Gene3D" id="3.50.40.10">
    <property type="entry name" value="Phenylalanyl-trna Synthetase, Chain B, domain 3"/>
    <property type="match status" value="1"/>
</dbReference>
<reference evidence="14" key="3">
    <citation type="journal article" date="2019" name="BMC Res. Notes">
        <title>Complete genome sequence of the Sulfodiicoccus acidiphilus strain HS-1T, the first crenarchaeon that lacks polB3, isolated from an acidic hot spring in Ohwaku-dani, Hakone, Japan.</title>
        <authorList>
            <person name="Sakai H.D."/>
            <person name="Kurosawa N."/>
        </authorList>
    </citation>
    <scope>NUCLEOTIDE SEQUENCE</scope>
    <source>
        <strain evidence="14">HS-1</strain>
    </source>
</reference>
<dbReference type="PROSITE" id="PS51483">
    <property type="entry name" value="B5"/>
    <property type="match status" value="1"/>
</dbReference>
<keyword evidence="8" id="KW-0547">Nucleotide-binding</keyword>
<keyword evidence="10" id="KW-0460">Magnesium</keyword>
<dbReference type="InterPro" id="IPR041616">
    <property type="entry name" value="PheRS_beta_core"/>
</dbReference>
<evidence type="ECO:0000256" key="11">
    <source>
        <dbReference type="ARBA" id="ARBA00022917"/>
    </source>
</evidence>
<dbReference type="GeneID" id="38665564"/>
<feature type="domain" description="B5" evidence="13">
    <location>
        <begin position="268"/>
        <end position="343"/>
    </location>
</feature>
<reference evidence="15" key="4">
    <citation type="submission" date="2020-09" db="EMBL/GenBank/DDBJ databases">
        <authorList>
            <person name="Sun Q."/>
            <person name="Ohkuma M."/>
        </authorList>
    </citation>
    <scope>NUCLEOTIDE SEQUENCE</scope>
    <source>
        <strain evidence="15">JCM 31740</strain>
    </source>
</reference>
<dbReference type="EMBL" id="AP018553">
    <property type="protein sequence ID" value="BBD71686.1"/>
    <property type="molecule type" value="Genomic_DNA"/>
</dbReference>
<dbReference type="InterPro" id="IPR045060">
    <property type="entry name" value="Phe-tRNA-ligase_IIc_bsu"/>
</dbReference>
<comment type="similarity">
    <text evidence="3">Belongs to the phenylalanyl-tRNA synthetase beta subunit family. Type 2 subfamily.</text>
</comment>
<evidence type="ECO:0000256" key="5">
    <source>
        <dbReference type="ARBA" id="ARBA00022490"/>
    </source>
</evidence>
<dbReference type="SUPFAM" id="SSF55681">
    <property type="entry name" value="Class II aaRS and biotin synthetases"/>
    <property type="match status" value="1"/>
</dbReference>
<keyword evidence="9" id="KW-0067">ATP-binding</keyword>
<evidence type="ECO:0000256" key="12">
    <source>
        <dbReference type="ARBA" id="ARBA00023146"/>
    </source>
</evidence>
<dbReference type="Gene3D" id="3.30.930.10">
    <property type="entry name" value="Bira Bifunctional Protein, Domain 2"/>
    <property type="match status" value="1"/>
</dbReference>
<evidence type="ECO:0000313" key="14">
    <source>
        <dbReference type="EMBL" id="BBD71686.1"/>
    </source>
</evidence>
<dbReference type="GO" id="GO:0004826">
    <property type="term" value="F:phenylalanine-tRNA ligase activity"/>
    <property type="evidence" value="ECO:0007669"/>
    <property type="project" value="UniProtKB-EC"/>
</dbReference>
<dbReference type="RefSeq" id="WP_126449019.1">
    <property type="nucleotide sequence ID" value="NZ_AP018553.1"/>
</dbReference>
<proteinExistence type="inferred from homology"/>
<dbReference type="Proteomes" id="UP000616143">
    <property type="component" value="Unassembled WGS sequence"/>
</dbReference>
<dbReference type="KEGG" id="sacd:HS1genome_0075"/>
<dbReference type="AlphaFoldDB" id="A0A348B0I4"/>
<evidence type="ECO:0000313" key="16">
    <source>
        <dbReference type="Proteomes" id="UP000276741"/>
    </source>
</evidence>
<dbReference type="InterPro" id="IPR020825">
    <property type="entry name" value="Phe-tRNA_synthase-like_B3/B4"/>
</dbReference>
<protein>
    <recommendedName>
        <fullName evidence="4">phenylalanine--tRNA ligase</fullName>
        <ecNumber evidence="4">6.1.1.20</ecNumber>
    </recommendedName>
</protein>
<keyword evidence="11" id="KW-0648">Protein biosynthesis</keyword>
<dbReference type="InterPro" id="IPR005147">
    <property type="entry name" value="tRNA_synthase_B5-dom"/>
</dbReference>
<keyword evidence="5" id="KW-0963">Cytoplasm</keyword>
<dbReference type="InterPro" id="IPR005146">
    <property type="entry name" value="B3/B4_tRNA-bd"/>
</dbReference>
<dbReference type="InterPro" id="IPR004531">
    <property type="entry name" value="Phe-tRNA-synth_IIc_bsu_arc_euk"/>
</dbReference>
<evidence type="ECO:0000256" key="1">
    <source>
        <dbReference type="ARBA" id="ARBA00001946"/>
    </source>
</evidence>
<evidence type="ECO:0000256" key="8">
    <source>
        <dbReference type="ARBA" id="ARBA00022741"/>
    </source>
</evidence>
<evidence type="ECO:0000256" key="3">
    <source>
        <dbReference type="ARBA" id="ARBA00007438"/>
    </source>
</evidence>
<comment type="subcellular location">
    <subcellularLocation>
        <location evidence="2">Cytoplasm</location>
    </subcellularLocation>
</comment>
<dbReference type="Gene3D" id="3.30.56.10">
    <property type="match status" value="2"/>
</dbReference>
<dbReference type="InterPro" id="IPR045864">
    <property type="entry name" value="aa-tRNA-synth_II/BPL/LPL"/>
</dbReference>
<evidence type="ECO:0000256" key="9">
    <source>
        <dbReference type="ARBA" id="ARBA00022840"/>
    </source>
</evidence>
<evidence type="ECO:0000313" key="15">
    <source>
        <dbReference type="EMBL" id="GGT86607.1"/>
    </source>
</evidence>
<keyword evidence="16" id="KW-1185">Reference proteome</keyword>
<evidence type="ECO:0000256" key="7">
    <source>
        <dbReference type="ARBA" id="ARBA00022723"/>
    </source>
</evidence>
<evidence type="ECO:0000256" key="10">
    <source>
        <dbReference type="ARBA" id="ARBA00022842"/>
    </source>
</evidence>
<dbReference type="EC" id="6.1.1.20" evidence="4"/>
<reference evidence="15" key="1">
    <citation type="journal article" date="2014" name="Int. J. Syst. Evol. Microbiol.">
        <title>Complete genome sequence of Corynebacterium casei LMG S-19264T (=DSM 44701T), isolated from a smear-ripened cheese.</title>
        <authorList>
            <consortium name="US DOE Joint Genome Institute (JGI-PGF)"/>
            <person name="Walter F."/>
            <person name="Albersmeier A."/>
            <person name="Kalinowski J."/>
            <person name="Ruckert C."/>
        </authorList>
    </citation>
    <scope>NUCLEOTIDE SEQUENCE</scope>
    <source>
        <strain evidence="15">JCM 31740</strain>
    </source>
</reference>
<dbReference type="PANTHER" id="PTHR10947:SF0">
    <property type="entry name" value="PHENYLALANINE--TRNA LIGASE BETA SUBUNIT"/>
    <property type="match status" value="1"/>
</dbReference>
<dbReference type="Pfam" id="PF03484">
    <property type="entry name" value="B5"/>
    <property type="match status" value="1"/>
</dbReference>
<accession>A0A348B0I4</accession>
<dbReference type="EMBL" id="BMQS01000001">
    <property type="protein sequence ID" value="GGT86607.1"/>
    <property type="molecule type" value="Genomic_DNA"/>
</dbReference>
<evidence type="ECO:0000256" key="2">
    <source>
        <dbReference type="ARBA" id="ARBA00004496"/>
    </source>
</evidence>
<reference evidence="16" key="2">
    <citation type="submission" date="2018-04" db="EMBL/GenBank/DDBJ databases">
        <title>Complete genome sequence of Sulfodiicoccus acidiphilus strain HS-1.</title>
        <authorList>
            <person name="Sakai H.D."/>
            <person name="Kurosawa N."/>
        </authorList>
    </citation>
    <scope>NUCLEOTIDE SEQUENCE [LARGE SCALE GENOMIC DNA]</scope>
    <source>
        <strain evidence="16">HS-1</strain>
    </source>
</reference>
<dbReference type="NCBIfam" id="TIGR00471">
    <property type="entry name" value="pheT_arch"/>
    <property type="match status" value="1"/>
</dbReference>
<dbReference type="InterPro" id="IPR009061">
    <property type="entry name" value="DNA-bd_dom_put_sf"/>
</dbReference>
<sequence>MVTVTFNKFRLLSKCEVQEDELESLLFDLKSEVKPKEGGQLEVEVNADRLDLLSSDGIARAVKGLKGKALGEASYKQFSSSYILEVNEVRSRPFVAAAVLEDVVLGEEGLRELIQFQEKLHTTIGRKRRKVAVGIHDLSKVDTKVIKYSTLPLDYKFVPLGAGKLMSLREVLSETEQGRNYGQISLSEGRLPAILQEDGQVLSVPPVINSEKTKLTAETDRLLIDVTGTSGEAVVQTLDILVTNLAEGGAKIGTIELQGGVWQSTPVLNHDALKVELEYIRSASGYEMACEQVVALLSKARLDSSCDGQTVSVTIPPYRIDILGRADIVEEVLMAYGYSRVDPIDFIVTKGGSLLTQTKLIRALRDLAVGAGFTEVFNFVLVDGRDFKGNSVKLANPVTADVNSVRSSLIPGLLKMLSKNQKVGFPVKVFEIGEVVLADAEKETGYTNRTMMSLATIDSKISYEQLQSALHAILTSLGVTPSYTRYDNSYFMEGRGAKIIIDDEEVGVVGEVHPRELEFFGLTFPAMVAEVSVDELLKLLRTP</sequence>
<dbReference type="CDD" id="cd00769">
    <property type="entry name" value="PheRS_beta_core"/>
    <property type="match status" value="1"/>
</dbReference>
<dbReference type="SUPFAM" id="SSF46955">
    <property type="entry name" value="Putative DNA-binding domain"/>
    <property type="match status" value="2"/>
</dbReference>
<dbReference type="GO" id="GO:0000287">
    <property type="term" value="F:magnesium ion binding"/>
    <property type="evidence" value="ECO:0007669"/>
    <property type="project" value="InterPro"/>
</dbReference>
<keyword evidence="12" id="KW-0030">Aminoacyl-tRNA synthetase</keyword>
<evidence type="ECO:0000256" key="4">
    <source>
        <dbReference type="ARBA" id="ARBA00012814"/>
    </source>
</evidence>
<keyword evidence="7" id="KW-0479">Metal-binding</keyword>
<dbReference type="SMART" id="SM00873">
    <property type="entry name" value="B3_4"/>
    <property type="match status" value="1"/>
</dbReference>
<dbReference type="PANTHER" id="PTHR10947">
    <property type="entry name" value="PHENYLALANYL-TRNA SYNTHETASE BETA CHAIN AND LEUCINE-RICH REPEAT-CONTAINING PROTEIN 47"/>
    <property type="match status" value="1"/>
</dbReference>
<keyword evidence="6 14" id="KW-0436">Ligase</keyword>
<dbReference type="OrthoDB" id="10073at2157"/>
<dbReference type="Pfam" id="PF17759">
    <property type="entry name" value="tRNA_synthFbeta"/>
    <property type="match status" value="1"/>
</dbReference>
<evidence type="ECO:0000256" key="6">
    <source>
        <dbReference type="ARBA" id="ARBA00022598"/>
    </source>
</evidence>
<dbReference type="SMART" id="SM00874">
    <property type="entry name" value="B5"/>
    <property type="match status" value="1"/>
</dbReference>
<dbReference type="GO" id="GO:0005524">
    <property type="term" value="F:ATP binding"/>
    <property type="evidence" value="ECO:0007669"/>
    <property type="project" value="UniProtKB-KW"/>
</dbReference>
<dbReference type="Proteomes" id="UP000276741">
    <property type="component" value="Chromosome"/>
</dbReference>
<dbReference type="GO" id="GO:0009328">
    <property type="term" value="C:phenylalanine-tRNA ligase complex"/>
    <property type="evidence" value="ECO:0007669"/>
    <property type="project" value="TreeGrafter"/>
</dbReference>